<comment type="caution">
    <text evidence="1">The sequence shown here is derived from an EMBL/GenBank/DDBJ whole genome shotgun (WGS) entry which is preliminary data.</text>
</comment>
<feature type="non-terminal residue" evidence="1">
    <location>
        <position position="90"/>
    </location>
</feature>
<accession>A0ABN7P5W9</accession>
<protein>
    <submittedName>
        <fullName evidence="1">Uncharacterized protein</fullName>
    </submittedName>
</protein>
<reference evidence="1" key="1">
    <citation type="submission" date="2021-03" db="EMBL/GenBank/DDBJ databases">
        <authorList>
            <person name="Tran Van P."/>
        </authorList>
    </citation>
    <scope>NUCLEOTIDE SEQUENCE</scope>
</reference>
<gene>
    <name evidence="1" type="ORF">TPAB3V08_LOCUS7911</name>
</gene>
<sequence>MNIDKLKDVEKKKIKTTNFPKTFAGDVLEFSMGLCMSLQTKLQIHDHNTSLLETQQNAEDLCGQLMGMIFCDHELKLLLIHAPLLMVCLK</sequence>
<evidence type="ECO:0000313" key="1">
    <source>
        <dbReference type="EMBL" id="CAG2060956.1"/>
    </source>
</evidence>
<proteinExistence type="predicted"/>
<keyword evidence="2" id="KW-1185">Reference proteome</keyword>
<evidence type="ECO:0000313" key="2">
    <source>
        <dbReference type="Proteomes" id="UP001153148"/>
    </source>
</evidence>
<dbReference type="Proteomes" id="UP001153148">
    <property type="component" value="Unassembled WGS sequence"/>
</dbReference>
<name>A0ABN7P5W9_TIMPD</name>
<organism evidence="1 2">
    <name type="scientific">Timema podura</name>
    <name type="common">Walking stick</name>
    <dbReference type="NCBI Taxonomy" id="61482"/>
    <lineage>
        <taxon>Eukaryota</taxon>
        <taxon>Metazoa</taxon>
        <taxon>Ecdysozoa</taxon>
        <taxon>Arthropoda</taxon>
        <taxon>Hexapoda</taxon>
        <taxon>Insecta</taxon>
        <taxon>Pterygota</taxon>
        <taxon>Neoptera</taxon>
        <taxon>Polyneoptera</taxon>
        <taxon>Phasmatodea</taxon>
        <taxon>Timematodea</taxon>
        <taxon>Timematoidea</taxon>
        <taxon>Timematidae</taxon>
        <taxon>Timema</taxon>
    </lineage>
</organism>
<dbReference type="EMBL" id="CAJPIN010014140">
    <property type="protein sequence ID" value="CAG2060956.1"/>
    <property type="molecule type" value="Genomic_DNA"/>
</dbReference>